<dbReference type="OrthoDB" id="1712270at2759"/>
<dbReference type="GO" id="GO:0006508">
    <property type="term" value="P:proteolysis"/>
    <property type="evidence" value="ECO:0007669"/>
    <property type="project" value="UniProtKB-KW"/>
</dbReference>
<dbReference type="GO" id="GO:0004519">
    <property type="term" value="F:endonuclease activity"/>
    <property type="evidence" value="ECO:0007669"/>
    <property type="project" value="UniProtKB-KW"/>
</dbReference>
<evidence type="ECO:0000256" key="7">
    <source>
        <dbReference type="ARBA" id="ARBA00022918"/>
    </source>
</evidence>
<dbReference type="EMBL" id="CACVBM020001116">
    <property type="protein sequence ID" value="CAA7032015.1"/>
    <property type="molecule type" value="Genomic_DNA"/>
</dbReference>
<dbReference type="Pfam" id="PF17919">
    <property type="entry name" value="RT_RNaseH_2"/>
    <property type="match status" value="1"/>
</dbReference>
<evidence type="ECO:0000256" key="3">
    <source>
        <dbReference type="ARBA" id="ARBA00022695"/>
    </source>
</evidence>
<evidence type="ECO:0000256" key="1">
    <source>
        <dbReference type="ARBA" id="ARBA00022670"/>
    </source>
</evidence>
<dbReference type="GO" id="GO:0008233">
    <property type="term" value="F:peptidase activity"/>
    <property type="evidence" value="ECO:0007669"/>
    <property type="project" value="UniProtKB-KW"/>
</dbReference>
<accession>A0A6D2ISC7</accession>
<dbReference type="FunFam" id="3.30.70.270:FF:000020">
    <property type="entry name" value="Transposon Tf2-6 polyprotein-like Protein"/>
    <property type="match status" value="1"/>
</dbReference>
<evidence type="ECO:0000256" key="4">
    <source>
        <dbReference type="ARBA" id="ARBA00022722"/>
    </source>
</evidence>
<dbReference type="FunFam" id="3.10.10.10:FF:000007">
    <property type="entry name" value="Retrovirus-related Pol polyprotein from transposon 17.6-like Protein"/>
    <property type="match status" value="1"/>
</dbReference>
<dbReference type="InterPro" id="IPR041577">
    <property type="entry name" value="RT_RNaseH_2"/>
</dbReference>
<name>A0A6D2ISC7_9BRAS</name>
<evidence type="ECO:0000259" key="8">
    <source>
        <dbReference type="PROSITE" id="PS50878"/>
    </source>
</evidence>
<dbReference type="Pfam" id="PF00078">
    <property type="entry name" value="RVT_1"/>
    <property type="match status" value="1"/>
</dbReference>
<dbReference type="PANTHER" id="PTHR24559">
    <property type="entry name" value="TRANSPOSON TY3-I GAG-POL POLYPROTEIN"/>
    <property type="match status" value="1"/>
</dbReference>
<keyword evidence="5" id="KW-0255">Endonuclease</keyword>
<keyword evidence="6" id="KW-0378">Hydrolase</keyword>
<dbReference type="AlphaFoldDB" id="A0A6D2ISC7"/>
<dbReference type="Gene3D" id="3.30.70.270">
    <property type="match status" value="2"/>
</dbReference>
<keyword evidence="7" id="KW-0695">RNA-directed DNA polymerase</keyword>
<feature type="domain" description="Reverse transcriptase" evidence="8">
    <location>
        <begin position="29"/>
        <end position="208"/>
    </location>
</feature>
<organism evidence="9 10">
    <name type="scientific">Microthlaspi erraticum</name>
    <dbReference type="NCBI Taxonomy" id="1685480"/>
    <lineage>
        <taxon>Eukaryota</taxon>
        <taxon>Viridiplantae</taxon>
        <taxon>Streptophyta</taxon>
        <taxon>Embryophyta</taxon>
        <taxon>Tracheophyta</taxon>
        <taxon>Spermatophyta</taxon>
        <taxon>Magnoliopsida</taxon>
        <taxon>eudicotyledons</taxon>
        <taxon>Gunneridae</taxon>
        <taxon>Pentapetalae</taxon>
        <taxon>rosids</taxon>
        <taxon>malvids</taxon>
        <taxon>Brassicales</taxon>
        <taxon>Brassicaceae</taxon>
        <taxon>Coluteocarpeae</taxon>
        <taxon>Microthlaspi</taxon>
    </lineage>
</organism>
<dbReference type="PANTHER" id="PTHR24559:SF450">
    <property type="entry name" value="RNA-DIRECTED DNA POLYMERASE HOMOLOG"/>
    <property type="match status" value="1"/>
</dbReference>
<evidence type="ECO:0000256" key="5">
    <source>
        <dbReference type="ARBA" id="ARBA00022759"/>
    </source>
</evidence>
<protein>
    <recommendedName>
        <fullName evidence="8">Reverse transcriptase domain-containing protein</fullName>
    </recommendedName>
</protein>
<dbReference type="Proteomes" id="UP000467841">
    <property type="component" value="Unassembled WGS sequence"/>
</dbReference>
<dbReference type="InterPro" id="IPR000477">
    <property type="entry name" value="RT_dom"/>
</dbReference>
<keyword evidence="1" id="KW-0645">Protease</keyword>
<proteinExistence type="predicted"/>
<keyword evidence="3" id="KW-0548">Nucleotidyltransferase</keyword>
<keyword evidence="2" id="KW-0808">Transferase</keyword>
<dbReference type="GO" id="GO:0003964">
    <property type="term" value="F:RNA-directed DNA polymerase activity"/>
    <property type="evidence" value="ECO:0007669"/>
    <property type="project" value="UniProtKB-KW"/>
</dbReference>
<gene>
    <name evidence="9" type="ORF">MERR_LOCUS19250</name>
</gene>
<dbReference type="SUPFAM" id="SSF56672">
    <property type="entry name" value="DNA/RNA polymerases"/>
    <property type="match status" value="1"/>
</dbReference>
<reference evidence="9" key="1">
    <citation type="submission" date="2020-01" db="EMBL/GenBank/DDBJ databases">
        <authorList>
            <person name="Mishra B."/>
        </authorList>
    </citation>
    <scope>NUCLEOTIDE SEQUENCE [LARGE SCALE GENOMIC DNA]</scope>
</reference>
<dbReference type="InterPro" id="IPR043128">
    <property type="entry name" value="Rev_trsase/Diguanyl_cyclase"/>
</dbReference>
<dbReference type="InterPro" id="IPR053134">
    <property type="entry name" value="RNA-dir_DNA_polymerase"/>
</dbReference>
<comment type="caution">
    <text evidence="9">The sequence shown here is derived from an EMBL/GenBank/DDBJ whole genome shotgun (WGS) entry which is preliminary data.</text>
</comment>
<dbReference type="CDD" id="cd01647">
    <property type="entry name" value="RT_LTR"/>
    <property type="match status" value="1"/>
</dbReference>
<keyword evidence="4" id="KW-0540">Nuclease</keyword>
<evidence type="ECO:0000313" key="10">
    <source>
        <dbReference type="Proteomes" id="UP000467841"/>
    </source>
</evidence>
<evidence type="ECO:0000256" key="2">
    <source>
        <dbReference type="ARBA" id="ARBA00022679"/>
    </source>
</evidence>
<keyword evidence="10" id="KW-1185">Reference proteome</keyword>
<dbReference type="InterPro" id="IPR043502">
    <property type="entry name" value="DNA/RNA_pol_sf"/>
</dbReference>
<evidence type="ECO:0000256" key="6">
    <source>
        <dbReference type="ARBA" id="ARBA00022801"/>
    </source>
</evidence>
<sequence>MALILPLGSRASRCDLTKVVMEKMVSEMLEAGIIRESSSPFSSPVLLVPKKDNAWRFCIDYRALNRATIPDKFPIPVIDQLLDELHGATIFSKLDLRSGYHQIRMKDEDIHKTAFCTLEGHYEFLVVPFGLTNAPSTFQGLMNKIFKPFLREFVLVFFDDVLIYSSSVDEHVEHLRKVMTVFQEQTLLANKKKCVFGLPQVEYLGHIISAKGVATDAAKTSAMKSWPTPQCVKELRGFLGLTGYYRKFVRGYGIIARPLTDLLKKDKFALSEEAQEAFTKLKEAMASAPVLAMPDFDKVFVLETDASGFGVGAVLI</sequence>
<evidence type="ECO:0000313" key="9">
    <source>
        <dbReference type="EMBL" id="CAA7032015.1"/>
    </source>
</evidence>
<dbReference type="Gene3D" id="3.10.10.10">
    <property type="entry name" value="HIV Type 1 Reverse Transcriptase, subunit A, domain 1"/>
    <property type="match status" value="1"/>
</dbReference>
<dbReference type="PROSITE" id="PS50878">
    <property type="entry name" value="RT_POL"/>
    <property type="match status" value="1"/>
</dbReference>